<dbReference type="STRING" id="57577.A0A2K3M8M0"/>
<dbReference type="GO" id="GO:0006351">
    <property type="term" value="P:DNA-templated transcription"/>
    <property type="evidence" value="ECO:0007669"/>
    <property type="project" value="InterPro"/>
</dbReference>
<keyword evidence="6" id="KW-0804">Transcription</keyword>
<keyword evidence="5" id="KW-0548">Nucleotidyltransferase</keyword>
<keyword evidence="3 9" id="KW-0240">DNA-directed RNA polymerase</keyword>
<evidence type="ECO:0000259" key="8">
    <source>
        <dbReference type="Pfam" id="PF04565"/>
    </source>
</evidence>
<dbReference type="GO" id="GO:0003899">
    <property type="term" value="F:DNA-directed RNA polymerase activity"/>
    <property type="evidence" value="ECO:0007669"/>
    <property type="project" value="UniProtKB-EC"/>
</dbReference>
<dbReference type="SUPFAM" id="SSF64484">
    <property type="entry name" value="beta and beta-prime subunits of DNA dependent RNA-polymerase"/>
    <property type="match status" value="1"/>
</dbReference>
<evidence type="ECO:0000256" key="1">
    <source>
        <dbReference type="ARBA" id="ARBA00006835"/>
    </source>
</evidence>
<dbReference type="AlphaFoldDB" id="A0A2K3M8M0"/>
<evidence type="ECO:0000256" key="5">
    <source>
        <dbReference type="ARBA" id="ARBA00022695"/>
    </source>
</evidence>
<dbReference type="Pfam" id="PF04565">
    <property type="entry name" value="RNA_pol_Rpb2_3"/>
    <property type="match status" value="1"/>
</dbReference>
<accession>A0A2K3M8M0</accession>
<evidence type="ECO:0000313" key="10">
    <source>
        <dbReference type="Proteomes" id="UP000236291"/>
    </source>
</evidence>
<sequence>DYVGNKRLELSGQLISLLFEDLFKSMTTEVKKMADKELKPAKANKFDISRLIEKDHISLGLERTLSTGNFDIKRFKMHKSGVTQVLQRLSFISVLGQMTRVKPQFEKSRKVSGPRALQPSQWGMLCPCDTPEGESCGLVKNLALMTHVTTDEEEAPL</sequence>
<dbReference type="GO" id="GO:0032549">
    <property type="term" value="F:ribonucleoside binding"/>
    <property type="evidence" value="ECO:0007669"/>
    <property type="project" value="InterPro"/>
</dbReference>
<dbReference type="GO" id="GO:0000428">
    <property type="term" value="C:DNA-directed RNA polymerase complex"/>
    <property type="evidence" value="ECO:0007669"/>
    <property type="project" value="UniProtKB-KW"/>
</dbReference>
<reference evidence="9 10" key="2">
    <citation type="journal article" date="2017" name="Front. Plant Sci.">
        <title>Gene Classification and Mining of Molecular Markers Useful in Red Clover (Trifolium pratense) Breeding.</title>
        <authorList>
            <person name="Istvanek J."/>
            <person name="Dluhosova J."/>
            <person name="Dluhos P."/>
            <person name="Patkova L."/>
            <person name="Nedelnik J."/>
            <person name="Repkova J."/>
        </authorList>
    </citation>
    <scope>NUCLEOTIDE SEQUENCE [LARGE SCALE GENOMIC DNA]</scope>
    <source>
        <strain evidence="10">cv. Tatra</strain>
        <tissue evidence="9">Young leaves</tissue>
    </source>
</reference>
<feature type="non-terminal residue" evidence="9">
    <location>
        <position position="1"/>
    </location>
</feature>
<dbReference type="Proteomes" id="UP000236291">
    <property type="component" value="Unassembled WGS sequence"/>
</dbReference>
<feature type="non-terminal residue" evidence="9">
    <location>
        <position position="157"/>
    </location>
</feature>
<gene>
    <name evidence="9" type="ORF">L195_g043189</name>
</gene>
<evidence type="ECO:0000256" key="4">
    <source>
        <dbReference type="ARBA" id="ARBA00022679"/>
    </source>
</evidence>
<evidence type="ECO:0000256" key="7">
    <source>
        <dbReference type="RuleBase" id="RU000434"/>
    </source>
</evidence>
<reference evidence="9 10" key="1">
    <citation type="journal article" date="2014" name="Am. J. Bot.">
        <title>Genome assembly and annotation for red clover (Trifolium pratense; Fabaceae).</title>
        <authorList>
            <person name="Istvanek J."/>
            <person name="Jaros M."/>
            <person name="Krenek A."/>
            <person name="Repkova J."/>
        </authorList>
    </citation>
    <scope>NUCLEOTIDE SEQUENCE [LARGE SCALE GENOMIC DNA]</scope>
    <source>
        <strain evidence="10">cv. Tatra</strain>
        <tissue evidence="9">Young leaves</tissue>
    </source>
</reference>
<organism evidence="9 10">
    <name type="scientific">Trifolium pratense</name>
    <name type="common">Red clover</name>
    <dbReference type="NCBI Taxonomy" id="57577"/>
    <lineage>
        <taxon>Eukaryota</taxon>
        <taxon>Viridiplantae</taxon>
        <taxon>Streptophyta</taxon>
        <taxon>Embryophyta</taxon>
        <taxon>Tracheophyta</taxon>
        <taxon>Spermatophyta</taxon>
        <taxon>Magnoliopsida</taxon>
        <taxon>eudicotyledons</taxon>
        <taxon>Gunneridae</taxon>
        <taxon>Pentapetalae</taxon>
        <taxon>rosids</taxon>
        <taxon>fabids</taxon>
        <taxon>Fabales</taxon>
        <taxon>Fabaceae</taxon>
        <taxon>Papilionoideae</taxon>
        <taxon>50 kb inversion clade</taxon>
        <taxon>NPAAA clade</taxon>
        <taxon>Hologalegina</taxon>
        <taxon>IRL clade</taxon>
        <taxon>Trifolieae</taxon>
        <taxon>Trifolium</taxon>
    </lineage>
</organism>
<dbReference type="InterPro" id="IPR015712">
    <property type="entry name" value="DNA-dir_RNA_pol_su2"/>
</dbReference>
<name>A0A2K3M8M0_TRIPR</name>
<dbReference type="GO" id="GO:0003677">
    <property type="term" value="F:DNA binding"/>
    <property type="evidence" value="ECO:0007669"/>
    <property type="project" value="InterPro"/>
</dbReference>
<evidence type="ECO:0000313" key="9">
    <source>
        <dbReference type="EMBL" id="PNX87103.1"/>
    </source>
</evidence>
<dbReference type="Gene3D" id="3.90.1100.10">
    <property type="match status" value="1"/>
</dbReference>
<dbReference type="ExpressionAtlas" id="A0A2K3M8M0">
    <property type="expression patterns" value="baseline"/>
</dbReference>
<comment type="caution">
    <text evidence="9">The sequence shown here is derived from an EMBL/GenBank/DDBJ whole genome shotgun (WGS) entry which is preliminary data.</text>
</comment>
<comment type="similarity">
    <text evidence="1 7">Belongs to the RNA polymerase beta chain family.</text>
</comment>
<proteinExistence type="inferred from homology"/>
<evidence type="ECO:0000256" key="3">
    <source>
        <dbReference type="ARBA" id="ARBA00022478"/>
    </source>
</evidence>
<feature type="domain" description="RNA polymerase Rpb2" evidence="8">
    <location>
        <begin position="84"/>
        <end position="148"/>
    </location>
</feature>
<dbReference type="EMBL" id="ASHM01052997">
    <property type="protein sequence ID" value="PNX87103.1"/>
    <property type="molecule type" value="Genomic_DNA"/>
</dbReference>
<evidence type="ECO:0000256" key="2">
    <source>
        <dbReference type="ARBA" id="ARBA00012418"/>
    </source>
</evidence>
<dbReference type="PANTHER" id="PTHR20856">
    <property type="entry name" value="DNA-DIRECTED RNA POLYMERASE I SUBUNIT 2"/>
    <property type="match status" value="1"/>
</dbReference>
<protein>
    <recommendedName>
        <fullName evidence="2">DNA-directed RNA polymerase</fullName>
        <ecNumber evidence="2">2.7.7.6</ecNumber>
    </recommendedName>
</protein>
<keyword evidence="4" id="KW-0808">Transferase</keyword>
<dbReference type="EC" id="2.7.7.6" evidence="2"/>
<dbReference type="InterPro" id="IPR007645">
    <property type="entry name" value="RNA_pol_Rpb2_3"/>
</dbReference>
<evidence type="ECO:0000256" key="6">
    <source>
        <dbReference type="ARBA" id="ARBA00023163"/>
    </source>
</evidence>